<dbReference type="Gene3D" id="3.40.630.10">
    <property type="entry name" value="Zn peptidases"/>
    <property type="match status" value="1"/>
</dbReference>
<dbReference type="EMBL" id="JAHZIK010001746">
    <property type="protein sequence ID" value="MBW7459636.1"/>
    <property type="molecule type" value="Genomic_DNA"/>
</dbReference>
<feature type="non-terminal residue" evidence="4">
    <location>
        <position position="1"/>
    </location>
</feature>
<dbReference type="SUPFAM" id="SSF53187">
    <property type="entry name" value="Zn-dependent exopeptidases"/>
    <property type="match status" value="1"/>
</dbReference>
<evidence type="ECO:0000313" key="5">
    <source>
        <dbReference type="Proteomes" id="UP001519887"/>
    </source>
</evidence>
<keyword evidence="2" id="KW-0378">Hydrolase</keyword>
<feature type="domain" description="Peptidase M20 dimerisation" evidence="3">
    <location>
        <begin position="30"/>
        <end position="134"/>
    </location>
</feature>
<keyword evidence="1" id="KW-0479">Metal-binding</keyword>
<dbReference type="PANTHER" id="PTHR43808">
    <property type="entry name" value="ACETYLORNITHINE DEACETYLASE"/>
    <property type="match status" value="1"/>
</dbReference>
<accession>A0ABS7CFE2</accession>
<dbReference type="InterPro" id="IPR011650">
    <property type="entry name" value="Peptidase_M20_dimer"/>
</dbReference>
<organism evidence="4 5">
    <name type="scientific">Paenibacillus sepulcri</name>
    <dbReference type="NCBI Taxonomy" id="359917"/>
    <lineage>
        <taxon>Bacteria</taxon>
        <taxon>Bacillati</taxon>
        <taxon>Bacillota</taxon>
        <taxon>Bacilli</taxon>
        <taxon>Bacillales</taxon>
        <taxon>Paenibacillaceae</taxon>
        <taxon>Paenibacillus</taxon>
    </lineage>
</organism>
<dbReference type="Gene3D" id="3.30.70.360">
    <property type="match status" value="1"/>
</dbReference>
<comment type="caution">
    <text evidence="4">The sequence shown here is derived from an EMBL/GenBank/DDBJ whole genome shotgun (WGS) entry which is preliminary data.</text>
</comment>
<proteinExistence type="predicted"/>
<evidence type="ECO:0000259" key="3">
    <source>
        <dbReference type="Pfam" id="PF07687"/>
    </source>
</evidence>
<dbReference type="Proteomes" id="UP001519887">
    <property type="component" value="Unassembled WGS sequence"/>
</dbReference>
<protein>
    <submittedName>
        <fullName evidence="4">M20/M25/M40 family metallo-hydrolase</fullName>
    </submittedName>
</protein>
<dbReference type="InterPro" id="IPR036264">
    <property type="entry name" value="Bact_exopeptidase_dim_dom"/>
</dbReference>
<gene>
    <name evidence="4" type="ORF">K0U00_36815</name>
</gene>
<keyword evidence="5" id="KW-1185">Reference proteome</keyword>
<evidence type="ECO:0000256" key="1">
    <source>
        <dbReference type="ARBA" id="ARBA00022723"/>
    </source>
</evidence>
<evidence type="ECO:0000313" key="4">
    <source>
        <dbReference type="EMBL" id="MBW7459636.1"/>
    </source>
</evidence>
<dbReference type="Pfam" id="PF07687">
    <property type="entry name" value="M20_dimer"/>
    <property type="match status" value="1"/>
</dbReference>
<dbReference type="SUPFAM" id="SSF55031">
    <property type="entry name" value="Bacterial exopeptidase dimerisation domain"/>
    <property type="match status" value="1"/>
</dbReference>
<name>A0ABS7CFE2_9BACL</name>
<dbReference type="InterPro" id="IPR050072">
    <property type="entry name" value="Peptidase_M20A"/>
</dbReference>
<reference evidence="4 5" key="1">
    <citation type="submission" date="2021-07" db="EMBL/GenBank/DDBJ databases">
        <title>Paenibacillus radiodurans sp. nov., isolated from the southeastern edge of Tengger Desert.</title>
        <authorList>
            <person name="Zhang G."/>
        </authorList>
    </citation>
    <scope>NUCLEOTIDE SEQUENCE [LARGE SCALE GENOMIC DNA]</scope>
    <source>
        <strain evidence="4 5">CCM 7311</strain>
    </source>
</reference>
<evidence type="ECO:0000256" key="2">
    <source>
        <dbReference type="ARBA" id="ARBA00022801"/>
    </source>
</evidence>
<sequence length="250" mass="27015">GEIGPQRLLREGFIAPDYAVVAGFTYSAVTAHNGCLHLEVTLKGRSAHAAIPNTGADALEAMSKVLSALYDYRNHLSGIHSAVEGIESPTLSVGLIQGGINTNVVPDRCVIRLDRRIIPEENPGLVEQELTSVIGLAVQGCTDIELQIRRILLALPFKEVEGTRPLLEALRANWTQVMGEGELPVQGVPLYADARHFTEAGIPTVMFGAGPRTLEEANGHRADEHVRLQDVAAAARIVTFTLYDLLRQQG</sequence>